<dbReference type="GO" id="GO:0047355">
    <property type="term" value="F:CDP-glycerol glycerophosphotransferase activity"/>
    <property type="evidence" value="ECO:0007669"/>
    <property type="project" value="InterPro"/>
</dbReference>
<dbReference type="InterPro" id="IPR007554">
    <property type="entry name" value="Glycerophosphate_synth"/>
</dbReference>
<dbReference type="OrthoDB" id="1113428at2"/>
<dbReference type="SUPFAM" id="SSF53756">
    <property type="entry name" value="UDP-Glycosyltransferase/glycogen phosphorylase"/>
    <property type="match status" value="1"/>
</dbReference>
<evidence type="ECO:0000313" key="2">
    <source>
        <dbReference type="Proteomes" id="UP000009282"/>
    </source>
</evidence>
<protein>
    <submittedName>
        <fullName evidence="1">CDP-glycerol:poly(Glycerophosphate) glycerophosphotransferase</fullName>
    </submittedName>
</protein>
<dbReference type="RefSeq" id="WP_014107081.1">
    <property type="nucleotide sequence ID" value="NC_016041.1"/>
</dbReference>
<sequence>MKTVHFDLLHLYYLPQFLPVAQVLSSRGTKVRFVIYDGNDVVEITKKALDAEGFDYVVVSDEKQALEYYVGRNPNWIIFGKSPSSNYTVLKETPVKIAFMQHGIGPKSCYYSSSEFPFDVRFVEGDTRKQRLQEMFPDSNFVDVGYAKLDPLFNNEKEQISLLSLGLDPSKKTLLYAPTFYPSSIECFSKNWPQELSNYNLIIKPHFFSLTKLKYAKQRAILEAWSAYENVYLCSLDCYSLLPFMKISDVLLSEASSTIFEFAAIDKPVVWCDFYHIRWSYRGLFKFRFAKRIDKDISLFEQLCDRAKSPSEVLSKVNYCLANKDEKSALREEITLSMAGKTDGKCSERIVNFLLAD</sequence>
<dbReference type="STRING" id="1085623.GNIT_0047"/>
<dbReference type="eggNOG" id="COG1887">
    <property type="taxonomic scope" value="Bacteria"/>
</dbReference>
<dbReference type="HOGENOM" id="CLU_780148_0_0_6"/>
<dbReference type="AlphaFoldDB" id="G4QET9"/>
<dbReference type="Proteomes" id="UP000009282">
    <property type="component" value="Chromosome"/>
</dbReference>
<dbReference type="InterPro" id="IPR043148">
    <property type="entry name" value="TagF_C"/>
</dbReference>
<dbReference type="Pfam" id="PF04464">
    <property type="entry name" value="Glyphos_transf"/>
    <property type="match status" value="1"/>
</dbReference>
<reference evidence="1 2" key="1">
    <citation type="journal article" date="2011" name="J. Bacteriol.">
        <title>Complete genome sequence of seawater bacterium Glaciecola nitratireducens FR1064T.</title>
        <authorList>
            <person name="Bian F."/>
            <person name="Qin Q.L."/>
            <person name="Xie B.B."/>
            <person name="Shu Y.L."/>
            <person name="Zhang X.Y."/>
            <person name="Yu Y."/>
            <person name="Chen B."/>
            <person name="Chen X.L."/>
            <person name="Zhou B.C."/>
            <person name="Zhang Y.Z."/>
        </authorList>
    </citation>
    <scope>NUCLEOTIDE SEQUENCE [LARGE SCALE GENOMIC DNA]</scope>
    <source>
        <strain evidence="2">JCM 12485 / KCTC 12276 / FR1064</strain>
    </source>
</reference>
<dbReference type="EMBL" id="CP003060">
    <property type="protein sequence ID" value="AEP28202.1"/>
    <property type="molecule type" value="Genomic_DNA"/>
</dbReference>
<dbReference type="Gene3D" id="3.40.50.12580">
    <property type="match status" value="1"/>
</dbReference>
<dbReference type="KEGG" id="gni:GNIT_0047"/>
<accession>G4QET9</accession>
<name>G4QET9_GLANF</name>
<gene>
    <name evidence="1" type="ordered locus">GNIT_0047</name>
</gene>
<proteinExistence type="predicted"/>
<dbReference type="GO" id="GO:0016020">
    <property type="term" value="C:membrane"/>
    <property type="evidence" value="ECO:0007669"/>
    <property type="project" value="InterPro"/>
</dbReference>
<evidence type="ECO:0000313" key="1">
    <source>
        <dbReference type="EMBL" id="AEP28202.1"/>
    </source>
</evidence>
<organism evidence="1 2">
    <name type="scientific">Glaciecola nitratireducens (strain JCM 12485 / KCTC 12276 / FR1064)</name>
    <dbReference type="NCBI Taxonomy" id="1085623"/>
    <lineage>
        <taxon>Bacteria</taxon>
        <taxon>Pseudomonadati</taxon>
        <taxon>Pseudomonadota</taxon>
        <taxon>Gammaproteobacteria</taxon>
        <taxon>Alteromonadales</taxon>
        <taxon>Alteromonadaceae</taxon>
        <taxon>Brumicola</taxon>
    </lineage>
</organism>
<keyword evidence="2" id="KW-1185">Reference proteome</keyword>
<keyword evidence="1" id="KW-0808">Transferase</keyword>